<reference evidence="2" key="1">
    <citation type="submission" date="2003-11" db="EMBL/GenBank/DDBJ databases">
        <authorList>
            <person name="Schulte U."/>
            <person name="Aign V."/>
            <person name="Hoheisel J."/>
            <person name="Brandt P."/>
            <person name="Fartmann B."/>
            <person name="Holland R."/>
            <person name="Nyakatura G."/>
            <person name="Mewes H.W."/>
            <person name="Mannhaupt G."/>
        </authorList>
    </citation>
    <scope>NUCLEOTIDE SEQUENCE</scope>
</reference>
<gene>
    <name evidence="2" type="primary">B24N4.150</name>
</gene>
<comment type="similarity">
    <text evidence="1">Belongs to the FAD-binding monooxygenase family.</text>
</comment>
<dbReference type="eggNOG" id="KOG1399">
    <property type="taxonomic scope" value="Eukaryota"/>
</dbReference>
<dbReference type="VEuPathDB" id="FungiDB:NCU08747"/>
<dbReference type="Gene3D" id="3.50.50.60">
    <property type="entry name" value="FAD/NAD(P)-binding domain"/>
    <property type="match status" value="2"/>
</dbReference>
<dbReference type="OMA" id="KPIHTER"/>
<reference evidence="2" key="2">
    <citation type="submission" date="2003-11" db="EMBL/GenBank/DDBJ databases">
        <authorList>
            <person name="German Neurospora genome project"/>
        </authorList>
    </citation>
    <scope>NUCLEOTIDE SEQUENCE</scope>
</reference>
<accession>Q6MWQ2</accession>
<dbReference type="InterPro" id="IPR036188">
    <property type="entry name" value="FAD/NAD-bd_sf"/>
</dbReference>
<dbReference type="AlphaFoldDB" id="Q6MWQ2"/>
<dbReference type="OrthoDB" id="74360at2759"/>
<dbReference type="Pfam" id="PF13450">
    <property type="entry name" value="NAD_binding_8"/>
    <property type="match status" value="1"/>
</dbReference>
<dbReference type="EMBL" id="BX842595">
    <property type="protein sequence ID" value="CAE75705.1"/>
    <property type="molecule type" value="Genomic_DNA"/>
</dbReference>
<protein>
    <submittedName>
        <fullName evidence="2">Related to monooxigenase</fullName>
    </submittedName>
</protein>
<organism evidence="2">
    <name type="scientific">Neurospora crassa</name>
    <dbReference type="NCBI Taxonomy" id="5141"/>
    <lineage>
        <taxon>Eukaryota</taxon>
        <taxon>Fungi</taxon>
        <taxon>Dikarya</taxon>
        <taxon>Ascomycota</taxon>
        <taxon>Pezizomycotina</taxon>
        <taxon>Sordariomycetes</taxon>
        <taxon>Sordariomycetidae</taxon>
        <taxon>Sordariales</taxon>
        <taxon>Sordariaceae</taxon>
        <taxon>Neurospora</taxon>
    </lineage>
</organism>
<dbReference type="InterPro" id="IPR051209">
    <property type="entry name" value="FAD-bind_Monooxygenase_sf"/>
</dbReference>
<evidence type="ECO:0000313" key="2">
    <source>
        <dbReference type="EMBL" id="CAE75705.1"/>
    </source>
</evidence>
<name>Q6MWQ2_NEUCS</name>
<evidence type="ECO:0000256" key="1">
    <source>
        <dbReference type="ARBA" id="ARBA00010139"/>
    </source>
</evidence>
<dbReference type="SMR" id="Q6MWQ2"/>
<dbReference type="SUPFAM" id="SSF51905">
    <property type="entry name" value="FAD/NAD(P)-binding domain"/>
    <property type="match status" value="2"/>
</dbReference>
<dbReference type="PANTHER" id="PTHR42877">
    <property type="entry name" value="L-ORNITHINE N(5)-MONOOXYGENASE-RELATED"/>
    <property type="match status" value="1"/>
</dbReference>
<dbReference type="PANTHER" id="PTHR42877:SF8">
    <property type="entry name" value="MONOOXYGENASE"/>
    <property type="match status" value="1"/>
</dbReference>
<dbReference type="HOGENOM" id="CLU_006937_6_1_1"/>
<sequence length="582" mass="64918">MVLKSFTSPEWRLDKPIHTERSVKVICIGAGASGLQLAYKLQKHISGFSLTVYEKNPEVSGTWYENRYPGCACDVASHNYTWSFEPKTDWSGLYGTSQEIYTYFNDFADKYALRQYIKTQHQVVGAKWTGSGWNVSVKDLVTDQTLNDTCDILVNAGGILNNWKWPDIPGLDKYKGTLLHTARWDESVDLKGKTVGLIGNGSSGIQLLPAIQPLAEKITVFMCGPAWVSPWPGLEGRPYTDEEKRRFAEEPGHLLAYRRSVERGNNSILPVFFKGTDANNKARDVMLKMMKEKLAGHKELEEGLIPTTFALGCRRFTPGTGYLEALVQPNVQVVFSGVTELTEQGCKCENGSEHPVPDVLICATGFDASYRPRFPIVAGTKNLQDVWAAQDPESYLGLAAADFPNYLTILGPNSPIGTGPLLIGVEAQADYIVKMIDHWQTHNIRSFAPDAAAVRDFVAYKDQFMGKTVWADPCRSWYKSGSSRDKITALWPGSTLHYLEAIRQVRFEDWKFEYEGGGNRFTYLGNGQSQTETNPDADLAYYVREEDDDLPLARNKMTRIINKTGTVVVAEGTGEGRFFSGL</sequence>
<proteinExistence type="inferred from homology"/>